<keyword evidence="2" id="KW-1185">Reference proteome</keyword>
<reference evidence="1" key="1">
    <citation type="submission" date="2023-03" db="EMBL/GenBank/DDBJ databases">
        <title>Massive genome expansion in bonnet fungi (Mycena s.s.) driven by repeated elements and novel gene families across ecological guilds.</title>
        <authorList>
            <consortium name="Lawrence Berkeley National Laboratory"/>
            <person name="Harder C.B."/>
            <person name="Miyauchi S."/>
            <person name="Viragh M."/>
            <person name="Kuo A."/>
            <person name="Thoen E."/>
            <person name="Andreopoulos B."/>
            <person name="Lu D."/>
            <person name="Skrede I."/>
            <person name="Drula E."/>
            <person name="Henrissat B."/>
            <person name="Morin E."/>
            <person name="Kohler A."/>
            <person name="Barry K."/>
            <person name="LaButti K."/>
            <person name="Morin E."/>
            <person name="Salamov A."/>
            <person name="Lipzen A."/>
            <person name="Mereny Z."/>
            <person name="Hegedus B."/>
            <person name="Baldrian P."/>
            <person name="Stursova M."/>
            <person name="Weitz H."/>
            <person name="Taylor A."/>
            <person name="Grigoriev I.V."/>
            <person name="Nagy L.G."/>
            <person name="Martin F."/>
            <person name="Kauserud H."/>
        </authorList>
    </citation>
    <scope>NUCLEOTIDE SEQUENCE</scope>
    <source>
        <strain evidence="1">CBHHK002</strain>
    </source>
</reference>
<protein>
    <submittedName>
        <fullName evidence="1">Uncharacterized protein</fullName>
    </submittedName>
</protein>
<evidence type="ECO:0000313" key="1">
    <source>
        <dbReference type="EMBL" id="KAJ7359759.1"/>
    </source>
</evidence>
<sequence length="74" mass="7821">MVSAILPVCRLALDLPRAHSAIPQHCRKTDCSPTPDSSGLLLSDYRATVSHPKSITTKTKIGTPPARVALGVTT</sequence>
<organism evidence="1 2">
    <name type="scientific">Mycena albidolilacea</name>
    <dbReference type="NCBI Taxonomy" id="1033008"/>
    <lineage>
        <taxon>Eukaryota</taxon>
        <taxon>Fungi</taxon>
        <taxon>Dikarya</taxon>
        <taxon>Basidiomycota</taxon>
        <taxon>Agaricomycotina</taxon>
        <taxon>Agaricomycetes</taxon>
        <taxon>Agaricomycetidae</taxon>
        <taxon>Agaricales</taxon>
        <taxon>Marasmiineae</taxon>
        <taxon>Mycenaceae</taxon>
        <taxon>Mycena</taxon>
    </lineage>
</organism>
<proteinExistence type="predicted"/>
<accession>A0AAD7EZF9</accession>
<comment type="caution">
    <text evidence="1">The sequence shown here is derived from an EMBL/GenBank/DDBJ whole genome shotgun (WGS) entry which is preliminary data.</text>
</comment>
<dbReference type="Proteomes" id="UP001218218">
    <property type="component" value="Unassembled WGS sequence"/>
</dbReference>
<evidence type="ECO:0000313" key="2">
    <source>
        <dbReference type="Proteomes" id="UP001218218"/>
    </source>
</evidence>
<dbReference type="AlphaFoldDB" id="A0AAD7EZF9"/>
<name>A0AAD7EZF9_9AGAR</name>
<dbReference type="EMBL" id="JARIHO010000006">
    <property type="protein sequence ID" value="KAJ7359759.1"/>
    <property type="molecule type" value="Genomic_DNA"/>
</dbReference>
<gene>
    <name evidence="1" type="ORF">DFH08DRAFT_846952</name>
</gene>